<dbReference type="EMBL" id="KX397369">
    <property type="protein sequence ID" value="ANZ49572.1"/>
    <property type="molecule type" value="Genomic_DNA"/>
</dbReference>
<protein>
    <submittedName>
        <fullName evidence="1">Uncharacterized protein</fullName>
    </submittedName>
</protein>
<sequence>MKILSMKPIPDTSGIVELLNDDGTLFGLAFEPEPRHREMMAAWMTPNTTPSGPLQWGQWTTYNSPLTAKMAQVTLAGLQHG</sequence>
<accession>A0A1B2IE97</accession>
<evidence type="ECO:0000313" key="2">
    <source>
        <dbReference type="Proteomes" id="UP000202923"/>
    </source>
</evidence>
<dbReference type="Proteomes" id="UP000202923">
    <property type="component" value="Genome"/>
</dbReference>
<dbReference type="RefSeq" id="YP_009278825.1">
    <property type="nucleotide sequence ID" value="NC_031010.1"/>
</dbReference>
<organism evidence="1 2">
    <name type="scientific">Erwinia phage vB_EamM_Kwan</name>
    <dbReference type="NCBI Taxonomy" id="1883374"/>
    <lineage>
        <taxon>Viruses</taxon>
        <taxon>Duplodnaviria</taxon>
        <taxon>Heunggongvirae</taxon>
        <taxon>Uroviricota</taxon>
        <taxon>Caudoviricetes</taxon>
        <taxon>Chimalliviridae</taxon>
        <taxon>Wellingtonvirus</taxon>
        <taxon>Wellingtonvirus wellington</taxon>
    </lineage>
</organism>
<proteinExistence type="predicted"/>
<name>A0A1B2IE97_9CAUD</name>
<evidence type="ECO:0000313" key="1">
    <source>
        <dbReference type="EMBL" id="ANZ49572.1"/>
    </source>
</evidence>
<reference evidence="1 2" key="1">
    <citation type="submission" date="2016-06" db="EMBL/GenBank/DDBJ databases">
        <authorList>
            <person name="Kjaerup R.B."/>
            <person name="Dalgaard T.S."/>
            <person name="Juul-Madsen H.R."/>
        </authorList>
    </citation>
    <scope>NUCLEOTIDE SEQUENCE [LARGE SCALE GENOMIC DNA]</scope>
</reference>
<dbReference type="GeneID" id="29062064"/>
<gene>
    <name evidence="1" type="ORF">KWAN_220</name>
</gene>
<dbReference type="KEGG" id="vg:29062064"/>